<keyword evidence="3" id="KW-1185">Reference proteome</keyword>
<accession>A0A699ZRN8</accession>
<evidence type="ECO:0000313" key="3">
    <source>
        <dbReference type="Proteomes" id="UP000485058"/>
    </source>
</evidence>
<feature type="non-terminal residue" evidence="2">
    <location>
        <position position="190"/>
    </location>
</feature>
<feature type="non-terminal residue" evidence="2">
    <location>
        <position position="1"/>
    </location>
</feature>
<dbReference type="AlphaFoldDB" id="A0A699ZRN8"/>
<dbReference type="InterPro" id="IPR023696">
    <property type="entry name" value="Ureohydrolase_dom_sf"/>
</dbReference>
<dbReference type="SUPFAM" id="SSF52768">
    <property type="entry name" value="Arginase/deacetylase"/>
    <property type="match status" value="1"/>
</dbReference>
<sequence>MVLLLWWGQQVHRPLDLPTEAQLELVHSQEYLHAFLHGRLDEQRMRRIGLVVIGQCLAVQVLLAEGAVSRLLVVDLDVHQGDGTAVCLADEPRAFTFSMHCESNFPARKATSDLDIGLPDGCANDQFMACLGRTLPELLDSVRPDLVLFDAGVDVHEGDGLGRLALTDAGLMRREMCVLDACLARGVPVA</sequence>
<dbReference type="PRINTS" id="PR01270">
    <property type="entry name" value="HDASUPER"/>
</dbReference>
<dbReference type="InterPro" id="IPR037138">
    <property type="entry name" value="His_deacetylse_dom_sf"/>
</dbReference>
<dbReference type="EMBL" id="BLLF01001827">
    <property type="protein sequence ID" value="GFH21426.1"/>
    <property type="molecule type" value="Genomic_DNA"/>
</dbReference>
<comment type="caution">
    <text evidence="2">The sequence shown here is derived from an EMBL/GenBank/DDBJ whole genome shotgun (WGS) entry which is preliminary data.</text>
</comment>
<name>A0A699ZRN8_HAELA</name>
<feature type="domain" description="Histone deacetylase" evidence="1">
    <location>
        <begin position="56"/>
        <end position="182"/>
    </location>
</feature>
<organism evidence="2 3">
    <name type="scientific">Haematococcus lacustris</name>
    <name type="common">Green alga</name>
    <name type="synonym">Haematococcus pluvialis</name>
    <dbReference type="NCBI Taxonomy" id="44745"/>
    <lineage>
        <taxon>Eukaryota</taxon>
        <taxon>Viridiplantae</taxon>
        <taxon>Chlorophyta</taxon>
        <taxon>core chlorophytes</taxon>
        <taxon>Chlorophyceae</taxon>
        <taxon>CS clade</taxon>
        <taxon>Chlamydomonadales</taxon>
        <taxon>Haematococcaceae</taxon>
        <taxon>Haematococcus</taxon>
    </lineage>
</organism>
<protein>
    <submittedName>
        <fullName evidence="2">Histone deacetylase</fullName>
    </submittedName>
</protein>
<reference evidence="2 3" key="1">
    <citation type="submission" date="2020-02" db="EMBL/GenBank/DDBJ databases">
        <title>Draft genome sequence of Haematococcus lacustris strain NIES-144.</title>
        <authorList>
            <person name="Morimoto D."/>
            <person name="Nakagawa S."/>
            <person name="Yoshida T."/>
            <person name="Sawayama S."/>
        </authorList>
    </citation>
    <scope>NUCLEOTIDE SEQUENCE [LARGE SCALE GENOMIC DNA]</scope>
    <source>
        <strain evidence="2 3">NIES-144</strain>
    </source>
</reference>
<dbReference type="Pfam" id="PF00850">
    <property type="entry name" value="Hist_deacetyl"/>
    <property type="match status" value="1"/>
</dbReference>
<evidence type="ECO:0000259" key="1">
    <source>
        <dbReference type="Pfam" id="PF00850"/>
    </source>
</evidence>
<dbReference type="GO" id="GO:0004407">
    <property type="term" value="F:histone deacetylase activity"/>
    <property type="evidence" value="ECO:0007669"/>
    <property type="project" value="TreeGrafter"/>
</dbReference>
<dbReference type="Gene3D" id="3.40.800.20">
    <property type="entry name" value="Histone deacetylase domain"/>
    <property type="match status" value="1"/>
</dbReference>
<proteinExistence type="predicted"/>
<dbReference type="GO" id="GO:0040029">
    <property type="term" value="P:epigenetic regulation of gene expression"/>
    <property type="evidence" value="ECO:0007669"/>
    <property type="project" value="TreeGrafter"/>
</dbReference>
<dbReference type="InterPro" id="IPR000286">
    <property type="entry name" value="HDACs"/>
</dbReference>
<evidence type="ECO:0000313" key="2">
    <source>
        <dbReference type="EMBL" id="GFH21426.1"/>
    </source>
</evidence>
<dbReference type="PANTHER" id="PTHR10625">
    <property type="entry name" value="HISTONE DEACETYLASE HDAC1-RELATED"/>
    <property type="match status" value="1"/>
</dbReference>
<gene>
    <name evidence="2" type="ORF">HaLaN_18732</name>
</gene>
<dbReference type="Proteomes" id="UP000485058">
    <property type="component" value="Unassembled WGS sequence"/>
</dbReference>
<dbReference type="PANTHER" id="PTHR10625:SF19">
    <property type="entry name" value="HISTONE DEACETYLASE 12"/>
    <property type="match status" value="1"/>
</dbReference>
<dbReference type="InterPro" id="IPR023801">
    <property type="entry name" value="His_deacetylse_dom"/>
</dbReference>